<reference evidence="1 2" key="1">
    <citation type="submission" date="2013-03" db="EMBL/GenBank/DDBJ databases">
        <title>The Genome Sequence of Cladophialophora yegresii CBS 114405.</title>
        <authorList>
            <consortium name="The Broad Institute Genomics Platform"/>
            <person name="Cuomo C."/>
            <person name="de Hoog S."/>
            <person name="Gorbushina A."/>
            <person name="Walker B."/>
            <person name="Young S.K."/>
            <person name="Zeng Q."/>
            <person name="Gargeya S."/>
            <person name="Fitzgerald M."/>
            <person name="Haas B."/>
            <person name="Abouelleil A."/>
            <person name="Allen A.W."/>
            <person name="Alvarado L."/>
            <person name="Arachchi H.M."/>
            <person name="Berlin A.M."/>
            <person name="Chapman S.B."/>
            <person name="Gainer-Dewar J."/>
            <person name="Goldberg J."/>
            <person name="Griggs A."/>
            <person name="Gujja S."/>
            <person name="Hansen M."/>
            <person name="Howarth C."/>
            <person name="Imamovic A."/>
            <person name="Ireland A."/>
            <person name="Larimer J."/>
            <person name="McCowan C."/>
            <person name="Murphy C."/>
            <person name="Pearson M."/>
            <person name="Poon T.W."/>
            <person name="Priest M."/>
            <person name="Roberts A."/>
            <person name="Saif S."/>
            <person name="Shea T."/>
            <person name="Sisk P."/>
            <person name="Sykes S."/>
            <person name="Wortman J."/>
            <person name="Nusbaum C."/>
            <person name="Birren B."/>
        </authorList>
    </citation>
    <scope>NUCLEOTIDE SEQUENCE [LARGE SCALE GENOMIC DNA]</scope>
    <source>
        <strain evidence="1 2">CBS 114405</strain>
    </source>
</reference>
<organism evidence="1 2">
    <name type="scientific">Cladophialophora yegresii CBS 114405</name>
    <dbReference type="NCBI Taxonomy" id="1182544"/>
    <lineage>
        <taxon>Eukaryota</taxon>
        <taxon>Fungi</taxon>
        <taxon>Dikarya</taxon>
        <taxon>Ascomycota</taxon>
        <taxon>Pezizomycotina</taxon>
        <taxon>Eurotiomycetes</taxon>
        <taxon>Chaetothyriomycetidae</taxon>
        <taxon>Chaetothyriales</taxon>
        <taxon>Herpotrichiellaceae</taxon>
        <taxon>Cladophialophora</taxon>
    </lineage>
</organism>
<keyword evidence="2" id="KW-1185">Reference proteome</keyword>
<comment type="caution">
    <text evidence="1">The sequence shown here is derived from an EMBL/GenBank/DDBJ whole genome shotgun (WGS) entry which is preliminary data.</text>
</comment>
<dbReference type="RefSeq" id="XP_007759624.1">
    <property type="nucleotide sequence ID" value="XM_007761434.1"/>
</dbReference>
<gene>
    <name evidence="1" type="ORF">A1O7_07434</name>
</gene>
<evidence type="ECO:0000313" key="1">
    <source>
        <dbReference type="EMBL" id="EXJ57090.1"/>
    </source>
</evidence>
<dbReference type="EMBL" id="AMGW01000005">
    <property type="protein sequence ID" value="EXJ57090.1"/>
    <property type="molecule type" value="Genomic_DNA"/>
</dbReference>
<evidence type="ECO:0000313" key="2">
    <source>
        <dbReference type="Proteomes" id="UP000019473"/>
    </source>
</evidence>
<proteinExistence type="predicted"/>
<dbReference type="HOGENOM" id="CLU_066252_0_0_1"/>
<dbReference type="VEuPathDB" id="FungiDB:A1O7_07434"/>
<protein>
    <submittedName>
        <fullName evidence="1">Uncharacterized protein</fullName>
    </submittedName>
</protein>
<dbReference type="AlphaFoldDB" id="W9VWL2"/>
<dbReference type="GeneID" id="19182009"/>
<sequence length="399" mass="43213">MSPSSSPSPAPSIFTPYLTPSLSSHLSHLPPTISLDSLSRTTPARLQRTALPNIGAIELVSSANFQTLYDPLYTASFPRRAERERSDLIVERLVAQARGERAGLAPYRIVGIRDHAGEVIGAAQFSVLPVPPRPGGAGQGQGHEAGQGTTVVSISTPAEDRGGDVRARETASQLRSISTSTANFAVPYLQYIYVRAQNRRQDMSEVLHAMVLAVASADAAVMDLEDGVPTLGADNPSRTVPFTLFETDPPDHGDDHASRAYALERSKIHTSSGGVALVLRRPKRWEGRSDDNGAEDEILSAHVQPGLEPADPPLTLVWVIRPSPISVPDKDYDLSRMGAALIAAYYQSLRDEGFPEKNIRLAERILEQRCKGSTFGLTPLADVKDFSMEKGYLDIREAD</sequence>
<dbReference type="Proteomes" id="UP000019473">
    <property type="component" value="Unassembled WGS sequence"/>
</dbReference>
<dbReference type="eggNOG" id="ENOG502RGZ2">
    <property type="taxonomic scope" value="Eukaryota"/>
</dbReference>
<accession>W9VWL2</accession>
<name>W9VWL2_9EURO</name>
<dbReference type="OrthoDB" id="4107213at2759"/>